<dbReference type="PANTHER" id="PTHR11792">
    <property type="entry name" value="ARRESTIN"/>
    <property type="match status" value="1"/>
</dbReference>
<dbReference type="Ensembl" id="ENSCAFT00040022481.1">
    <property type="protein sequence ID" value="ENSCAFP00040019485.1"/>
    <property type="gene ID" value="ENSCAFG00040012193.1"/>
</dbReference>
<reference evidence="4" key="2">
    <citation type="submission" date="2019-03" db="EMBL/GenBank/DDBJ databases">
        <authorList>
            <person name="Warren W.C."/>
            <person name="Johnson G.S."/>
        </authorList>
    </citation>
    <scope>NUCLEOTIDE SEQUENCE [LARGE SCALE GENOMIC DNA]</scope>
    <source>
        <strain evidence="4">Basenji</strain>
    </source>
</reference>
<evidence type="ECO:0000256" key="3">
    <source>
        <dbReference type="ARBA" id="ARBA00042805"/>
    </source>
</evidence>
<evidence type="ECO:0000256" key="1">
    <source>
        <dbReference type="ARBA" id="ARBA00005298"/>
    </source>
</evidence>
<dbReference type="Ensembl" id="ENSCAFT00030007725.1">
    <property type="protein sequence ID" value="ENSCAFP00030006773.1"/>
    <property type="gene ID" value="ENSCAFG00030004205.1"/>
</dbReference>
<protein>
    <recommendedName>
        <fullName evidence="2">Beta-arrestin-2</fullName>
    </recommendedName>
    <alternativeName>
        <fullName evidence="3">Arrestin beta-2</fullName>
    </alternativeName>
</protein>
<dbReference type="Proteomes" id="UP000694542">
    <property type="component" value="Chromosome 4"/>
</dbReference>
<sequence length="77" mass="8699">WAAGVRTHGGKPDTRVFKKLCSNFKLEAYLGNQVFVDHLDKVNPVDGAVLVDHDHLKDHKVFVTLTCTICYGCRTWI</sequence>
<evidence type="ECO:0000313" key="6">
    <source>
        <dbReference type="Proteomes" id="UP000694429"/>
    </source>
</evidence>
<dbReference type="Gene3D" id="2.60.40.840">
    <property type="match status" value="1"/>
</dbReference>
<organism evidence="4 6">
    <name type="scientific">Canis lupus familiaris</name>
    <name type="common">Dog</name>
    <name type="synonym">Canis familiaris</name>
    <dbReference type="NCBI Taxonomy" id="9615"/>
    <lineage>
        <taxon>Eukaryota</taxon>
        <taxon>Metazoa</taxon>
        <taxon>Chordata</taxon>
        <taxon>Craniata</taxon>
        <taxon>Vertebrata</taxon>
        <taxon>Euteleostomi</taxon>
        <taxon>Mammalia</taxon>
        <taxon>Eutheria</taxon>
        <taxon>Laurasiatheria</taxon>
        <taxon>Carnivora</taxon>
        <taxon>Caniformia</taxon>
        <taxon>Canidae</taxon>
        <taxon>Canis</taxon>
    </lineage>
</organism>
<dbReference type="Proteomes" id="UP000694429">
    <property type="component" value="Chromosome 4"/>
</dbReference>
<dbReference type="AlphaFoldDB" id="A0A8C0MBP1"/>
<dbReference type="InterPro" id="IPR014756">
    <property type="entry name" value="Ig_E-set"/>
</dbReference>
<reference evidence="4" key="3">
    <citation type="submission" date="2025-05" db="UniProtKB">
        <authorList>
            <consortium name="Ensembl"/>
        </authorList>
    </citation>
    <scope>IDENTIFICATION</scope>
</reference>
<dbReference type="GO" id="GO:0007165">
    <property type="term" value="P:signal transduction"/>
    <property type="evidence" value="ECO:0007669"/>
    <property type="project" value="InterPro"/>
</dbReference>
<dbReference type="PANTHER" id="PTHR11792:SF20">
    <property type="entry name" value="BETA-ARRESTIN-2"/>
    <property type="match status" value="1"/>
</dbReference>
<comment type="similarity">
    <text evidence="1">Belongs to the arrestin family.</text>
</comment>
<proteinExistence type="inferred from homology"/>
<reference evidence="5" key="1">
    <citation type="submission" date="2018-10" db="EMBL/GenBank/DDBJ databases">
        <title>De novo assembly of a Great Dane genome.</title>
        <authorList>
            <person name="Kidd J.M."/>
            <person name="Pendleton A.L."/>
            <person name="Shen F."/>
            <person name="Emery S."/>
        </authorList>
    </citation>
    <scope>NUCLEOTIDE SEQUENCE [LARGE SCALE GENOMIC DNA]</scope>
    <source>
        <strain evidence="5">Great Dane</strain>
    </source>
</reference>
<evidence type="ECO:0000313" key="4">
    <source>
        <dbReference type="Ensembl" id="ENSCAFP00030006773.1"/>
    </source>
</evidence>
<name>A0A8C0MBP1_CANLF</name>
<evidence type="ECO:0000256" key="2">
    <source>
        <dbReference type="ARBA" id="ARBA00040110"/>
    </source>
</evidence>
<accession>A0A8C0MBP1</accession>
<dbReference type="InterPro" id="IPR000698">
    <property type="entry name" value="Arrestin"/>
</dbReference>
<evidence type="ECO:0000313" key="5">
    <source>
        <dbReference type="Ensembl" id="ENSCAFP00040019485.1"/>
    </source>
</evidence>
<dbReference type="SUPFAM" id="SSF81296">
    <property type="entry name" value="E set domains"/>
    <property type="match status" value="1"/>
</dbReference>
<dbReference type="InterPro" id="IPR014753">
    <property type="entry name" value="Arrestin_N"/>
</dbReference>